<dbReference type="EMBL" id="RBNX01000156">
    <property type="protein sequence ID" value="RML79380.1"/>
    <property type="molecule type" value="Genomic_DNA"/>
</dbReference>
<name>A0AAX1VTN6_PSEAJ</name>
<sequence length="39" mass="4692">MISQRIMPFIGIERPMVIAKYYLRQIIEMLPQRGQPEML</sequence>
<protein>
    <submittedName>
        <fullName evidence="1">Uncharacterized protein</fullName>
    </submittedName>
</protein>
<dbReference type="Proteomes" id="UP000280350">
    <property type="component" value="Unassembled WGS sequence"/>
</dbReference>
<proteinExistence type="predicted"/>
<evidence type="ECO:0000313" key="2">
    <source>
        <dbReference type="Proteomes" id="UP000280350"/>
    </source>
</evidence>
<dbReference type="AlphaFoldDB" id="A0AAX1VTN6"/>
<reference evidence="1 2" key="1">
    <citation type="submission" date="2018-08" db="EMBL/GenBank/DDBJ databases">
        <title>Recombination of ecologically and evolutionarily significant loci maintains genetic cohesion in the Pseudomonas syringae species complex.</title>
        <authorList>
            <person name="Dillon M."/>
            <person name="Thakur S."/>
            <person name="Almeida R.N.D."/>
            <person name="Weir B.S."/>
            <person name="Guttman D.S."/>
        </authorList>
    </citation>
    <scope>NUCLEOTIDE SEQUENCE [LARGE SCALE GENOMIC DNA]</scope>
    <source>
        <strain evidence="1 2">ICMP 2851</strain>
    </source>
</reference>
<evidence type="ECO:0000313" key="1">
    <source>
        <dbReference type="EMBL" id="RML79380.1"/>
    </source>
</evidence>
<gene>
    <name evidence="1" type="ORF">ALQ89_04194</name>
</gene>
<organism evidence="1 2">
    <name type="scientific">Pseudomonas amygdali pv. tabaci</name>
    <name type="common">Pseudomonas syringae pv. tabaci</name>
    <dbReference type="NCBI Taxonomy" id="322"/>
    <lineage>
        <taxon>Bacteria</taxon>
        <taxon>Pseudomonadati</taxon>
        <taxon>Pseudomonadota</taxon>
        <taxon>Gammaproteobacteria</taxon>
        <taxon>Pseudomonadales</taxon>
        <taxon>Pseudomonadaceae</taxon>
        <taxon>Pseudomonas</taxon>
        <taxon>Pseudomonas amygdali</taxon>
    </lineage>
</organism>
<comment type="caution">
    <text evidence="1">The sequence shown here is derived from an EMBL/GenBank/DDBJ whole genome shotgun (WGS) entry which is preliminary data.</text>
</comment>
<accession>A0AAX1VTN6</accession>